<dbReference type="EMBL" id="AGEC02000022">
    <property type="protein sequence ID" value="EHO09440.1"/>
    <property type="molecule type" value="Genomic_DNA"/>
</dbReference>
<gene>
    <name evidence="2" type="ORF">HMPREF9712_01749</name>
</gene>
<protein>
    <submittedName>
        <fullName evidence="2">Uncharacterized protein</fullName>
    </submittedName>
</protein>
<dbReference type="RefSeq" id="WP_006258538.1">
    <property type="nucleotide sequence ID" value="NZ_KE161016.1"/>
</dbReference>
<organism evidence="2 3">
    <name type="scientific">Myroides odoratimimus CCUG 10230</name>
    <dbReference type="NCBI Taxonomy" id="883150"/>
    <lineage>
        <taxon>Bacteria</taxon>
        <taxon>Pseudomonadati</taxon>
        <taxon>Bacteroidota</taxon>
        <taxon>Flavobacteriia</taxon>
        <taxon>Flavobacteriales</taxon>
        <taxon>Flavobacteriaceae</taxon>
        <taxon>Myroides</taxon>
    </lineage>
</organism>
<sequence>MKTLQPLELDKIRQELINHKVEYIEVIEELTDHIANGIEQQWRESNTQISFEEALTIEINKFGVKGLSKVQSTILNIKTQEFGLVVLKGVKDCLTSFKLLAVIAVVLSLYSLMTLTQHSLLLASLSNLIILIIFGIGQVIIFSETLKALQKYRYMNGYKKTLNDKSYSIIASVICIIVFGSTHSIKNYMSVTDNGILSLSFIYTTKSILFTLLLLTQYSA</sequence>
<feature type="transmembrane region" description="Helical" evidence="1">
    <location>
        <begin position="167"/>
        <end position="185"/>
    </location>
</feature>
<keyword evidence="1" id="KW-0812">Transmembrane</keyword>
<keyword evidence="3" id="KW-1185">Reference proteome</keyword>
<evidence type="ECO:0000256" key="1">
    <source>
        <dbReference type="SAM" id="Phobius"/>
    </source>
</evidence>
<keyword evidence="1" id="KW-0472">Membrane</keyword>
<proteinExistence type="predicted"/>
<feature type="transmembrane region" description="Helical" evidence="1">
    <location>
        <begin position="197"/>
        <end position="215"/>
    </location>
</feature>
<evidence type="ECO:0000313" key="2">
    <source>
        <dbReference type="EMBL" id="EHO09440.1"/>
    </source>
</evidence>
<feature type="transmembrane region" description="Helical" evidence="1">
    <location>
        <begin position="121"/>
        <end position="146"/>
    </location>
</feature>
<accession>A0ABN0EA18</accession>
<reference evidence="2" key="1">
    <citation type="submission" date="2012-07" db="EMBL/GenBank/DDBJ databases">
        <title>The Genome Sequence of Myroides odoratimimus CCUG 10230.</title>
        <authorList>
            <consortium name="The Broad Institute Genome Sequencing Platform"/>
            <person name="Earl A."/>
            <person name="Ward D."/>
            <person name="Feldgarden M."/>
            <person name="Gevers D."/>
            <person name="Huys G."/>
            <person name="Walker B."/>
            <person name="Young S.K."/>
            <person name="Zeng Q."/>
            <person name="Gargeya S."/>
            <person name="Fitzgerald M."/>
            <person name="Haas B."/>
            <person name="Abouelleil A."/>
            <person name="Alvarado L."/>
            <person name="Arachchi H.M."/>
            <person name="Berlin A.M."/>
            <person name="Chapman S.B."/>
            <person name="Goldberg J."/>
            <person name="Griggs A."/>
            <person name="Gujja S."/>
            <person name="Hansen M."/>
            <person name="Howarth C."/>
            <person name="Imamovic A."/>
            <person name="Larimer J."/>
            <person name="McCowen C."/>
            <person name="Montmayeur A."/>
            <person name="Murphy C."/>
            <person name="Neiman D."/>
            <person name="Pearson M."/>
            <person name="Priest M."/>
            <person name="Roberts A."/>
            <person name="Saif S."/>
            <person name="Shea T."/>
            <person name="Sisk P."/>
            <person name="Sykes S."/>
            <person name="Wortman J."/>
            <person name="Nusbaum C."/>
            <person name="Birren B."/>
        </authorList>
    </citation>
    <scope>NUCLEOTIDE SEQUENCE [LARGE SCALE GENOMIC DNA]</scope>
    <source>
        <strain evidence="2">CCUG 10230</strain>
    </source>
</reference>
<dbReference type="Proteomes" id="UP000005402">
    <property type="component" value="Unassembled WGS sequence"/>
</dbReference>
<evidence type="ECO:0000313" key="3">
    <source>
        <dbReference type="Proteomes" id="UP000005402"/>
    </source>
</evidence>
<keyword evidence="1" id="KW-1133">Transmembrane helix</keyword>
<feature type="transmembrane region" description="Helical" evidence="1">
    <location>
        <begin position="97"/>
        <end position="115"/>
    </location>
</feature>
<name>A0ABN0EA18_9FLAO</name>
<comment type="caution">
    <text evidence="2">The sequence shown here is derived from an EMBL/GenBank/DDBJ whole genome shotgun (WGS) entry which is preliminary data.</text>
</comment>